<protein>
    <submittedName>
        <fullName evidence="3">Uncharacterized protein</fullName>
    </submittedName>
</protein>
<dbReference type="EMBL" id="SOBT01000010">
    <property type="protein sequence ID" value="TDU26830.1"/>
    <property type="molecule type" value="Genomic_DNA"/>
</dbReference>
<keyword evidence="2" id="KW-0732">Signal</keyword>
<dbReference type="AlphaFoldDB" id="A0A4R7P1S8"/>
<accession>A0A4R7P1S8</accession>
<feature type="region of interest" description="Disordered" evidence="1">
    <location>
        <begin position="67"/>
        <end position="128"/>
    </location>
</feature>
<evidence type="ECO:0000256" key="1">
    <source>
        <dbReference type="SAM" id="MobiDB-lite"/>
    </source>
</evidence>
<gene>
    <name evidence="3" type="ORF">DFR24_3861</name>
</gene>
<dbReference type="RefSeq" id="WP_133882989.1">
    <property type="nucleotide sequence ID" value="NZ_MWIN01000009.1"/>
</dbReference>
<sequence length="128" mass="12909">MPVLDLNRMAARMFVLGMVAIPMLAFADPAPTVRLSPAVRSSAPVQGGSNAAPVSVYAAGCYDAAGRPVNPDPANPGRSVDSACQPPSGAMVQGGRSAAATGEASMERGSINRPPLPVPVPDGIGVMR</sequence>
<feature type="signal peptide" evidence="2">
    <location>
        <begin position="1"/>
        <end position="27"/>
    </location>
</feature>
<feature type="chain" id="PRO_5030099527" evidence="2">
    <location>
        <begin position="28"/>
        <end position="128"/>
    </location>
</feature>
<keyword evidence="4" id="KW-1185">Reference proteome</keyword>
<evidence type="ECO:0000313" key="3">
    <source>
        <dbReference type="EMBL" id="TDU26830.1"/>
    </source>
</evidence>
<proteinExistence type="predicted"/>
<evidence type="ECO:0000313" key="4">
    <source>
        <dbReference type="Proteomes" id="UP000295341"/>
    </source>
</evidence>
<reference evidence="3 4" key="1">
    <citation type="submission" date="2019-03" db="EMBL/GenBank/DDBJ databases">
        <title>Genomic Encyclopedia of Type Strains, Phase IV (KMG-IV): sequencing the most valuable type-strain genomes for metagenomic binning, comparative biology and taxonomic classification.</title>
        <authorList>
            <person name="Goeker M."/>
        </authorList>
    </citation>
    <scope>NUCLEOTIDE SEQUENCE [LARGE SCALE GENOMIC DNA]</scope>
    <source>
        <strain evidence="3 4">DSM 26377</strain>
    </source>
</reference>
<dbReference type="Proteomes" id="UP000295341">
    <property type="component" value="Unassembled WGS sequence"/>
</dbReference>
<organism evidence="3 4">
    <name type="scientific">Panacagrimonas perspica</name>
    <dbReference type="NCBI Taxonomy" id="381431"/>
    <lineage>
        <taxon>Bacteria</taxon>
        <taxon>Pseudomonadati</taxon>
        <taxon>Pseudomonadota</taxon>
        <taxon>Gammaproteobacteria</taxon>
        <taxon>Nevskiales</taxon>
        <taxon>Nevskiaceae</taxon>
        <taxon>Panacagrimonas</taxon>
    </lineage>
</organism>
<comment type="caution">
    <text evidence="3">The sequence shown here is derived from an EMBL/GenBank/DDBJ whole genome shotgun (WGS) entry which is preliminary data.</text>
</comment>
<name>A0A4R7P1S8_9GAMM</name>
<evidence type="ECO:0000256" key="2">
    <source>
        <dbReference type="SAM" id="SignalP"/>
    </source>
</evidence>